<name>A0ABV3DBP7_9ACTN</name>
<feature type="compositionally biased region" description="Pro residues" evidence="1">
    <location>
        <begin position="227"/>
        <end position="247"/>
    </location>
</feature>
<dbReference type="RefSeq" id="WP_358350216.1">
    <property type="nucleotide sequence ID" value="NZ_JBEZFP010000011.1"/>
</dbReference>
<feature type="region of interest" description="Disordered" evidence="1">
    <location>
        <begin position="136"/>
        <end position="161"/>
    </location>
</feature>
<feature type="compositionally biased region" description="Low complexity" evidence="1">
    <location>
        <begin position="456"/>
        <end position="468"/>
    </location>
</feature>
<evidence type="ECO:0000313" key="4">
    <source>
        <dbReference type="Proteomes" id="UP001551482"/>
    </source>
</evidence>
<accession>A0ABV3DBP7</accession>
<feature type="transmembrane region" description="Helical" evidence="2">
    <location>
        <begin position="12"/>
        <end position="33"/>
    </location>
</feature>
<organism evidence="3 4">
    <name type="scientific">Streptodolium elevatio</name>
    <dbReference type="NCBI Taxonomy" id="3157996"/>
    <lineage>
        <taxon>Bacteria</taxon>
        <taxon>Bacillati</taxon>
        <taxon>Actinomycetota</taxon>
        <taxon>Actinomycetes</taxon>
        <taxon>Kitasatosporales</taxon>
        <taxon>Streptomycetaceae</taxon>
        <taxon>Streptodolium</taxon>
    </lineage>
</organism>
<evidence type="ECO:0008006" key="5">
    <source>
        <dbReference type="Google" id="ProtNLM"/>
    </source>
</evidence>
<feature type="transmembrane region" description="Helical" evidence="2">
    <location>
        <begin position="39"/>
        <end position="59"/>
    </location>
</feature>
<evidence type="ECO:0000256" key="1">
    <source>
        <dbReference type="SAM" id="MobiDB-lite"/>
    </source>
</evidence>
<keyword evidence="2" id="KW-0812">Transmembrane</keyword>
<gene>
    <name evidence="3" type="ORF">AB0C36_06680</name>
</gene>
<feature type="region of interest" description="Disordered" evidence="1">
    <location>
        <begin position="393"/>
        <end position="519"/>
    </location>
</feature>
<sequence>MPRGRHRQSSALMRISVLAAALAPALIAVILAATGSGAGVLRVAVICAVVSAAVVVALLRQSRIGYGKDLAARRRERERLDDQLGEAREAHADTMTRLAGRERELATVRERETRLREGETRLRERVAKLEARAKALEARTDEAEGRAKRAEGRAAESEARAAAAEKHAAELDALVWDLPSRPPVRLTRDLLVRGAASLRNLERGSGERTATPAGTSAQAPTSTPTSTPTPTPAPSPVPASTPTPAPIPAQAAAPTEPAERTEPSEPSDPVAPAAPDVAEPVEAAPAPPEIPNVRHRPITVEGLVPAYAAAMYGLRSAEPAAPADPIAPRPELPAARLPVRRPPAEVAVPQSAVPEAPVLDLGVGSLEPAVAALPADDAVARVLRDVADTVRATNQRMSRPENTSSFDFFGRQLTAAEAGGPDTTTSAGTAAAPTDAGAPAPAQPVAAAKSPESDRSSAPAAATRPATRAPRDAGPRVVEAGPRALVTHEPRTGRPIPVDLTAHDDTEQLPRIVDERRRA</sequence>
<reference evidence="3 4" key="1">
    <citation type="submission" date="2024-06" db="EMBL/GenBank/DDBJ databases">
        <title>The Natural Products Discovery Center: Release of the First 8490 Sequenced Strains for Exploring Actinobacteria Biosynthetic Diversity.</title>
        <authorList>
            <person name="Kalkreuter E."/>
            <person name="Kautsar S.A."/>
            <person name="Yang D."/>
            <person name="Bader C.D."/>
            <person name="Teijaro C.N."/>
            <person name="Fluegel L."/>
            <person name="Davis C.M."/>
            <person name="Simpson J.R."/>
            <person name="Lauterbach L."/>
            <person name="Steele A.D."/>
            <person name="Gui C."/>
            <person name="Meng S."/>
            <person name="Li G."/>
            <person name="Viehrig K."/>
            <person name="Ye F."/>
            <person name="Su P."/>
            <person name="Kiefer A.F."/>
            <person name="Nichols A."/>
            <person name="Cepeda A.J."/>
            <person name="Yan W."/>
            <person name="Fan B."/>
            <person name="Jiang Y."/>
            <person name="Adhikari A."/>
            <person name="Zheng C.-J."/>
            <person name="Schuster L."/>
            <person name="Cowan T.M."/>
            <person name="Smanski M.J."/>
            <person name="Chevrette M.G."/>
            <person name="De Carvalho L.P.S."/>
            <person name="Shen B."/>
        </authorList>
    </citation>
    <scope>NUCLEOTIDE SEQUENCE [LARGE SCALE GENOMIC DNA]</scope>
    <source>
        <strain evidence="3 4">NPDC048946</strain>
    </source>
</reference>
<keyword evidence="2" id="KW-1133">Transmembrane helix</keyword>
<feature type="compositionally biased region" description="Basic and acidic residues" evidence="1">
    <location>
        <begin position="501"/>
        <end position="519"/>
    </location>
</feature>
<keyword evidence="4" id="KW-1185">Reference proteome</keyword>
<keyword evidence="2" id="KW-0472">Membrane</keyword>
<dbReference type="Proteomes" id="UP001551482">
    <property type="component" value="Unassembled WGS sequence"/>
</dbReference>
<dbReference type="EMBL" id="JBEZFP010000011">
    <property type="protein sequence ID" value="MEU8133178.1"/>
    <property type="molecule type" value="Genomic_DNA"/>
</dbReference>
<feature type="compositionally biased region" description="Low complexity" evidence="1">
    <location>
        <begin position="418"/>
        <end position="448"/>
    </location>
</feature>
<feature type="compositionally biased region" description="Polar residues" evidence="1">
    <location>
        <begin position="393"/>
        <end position="406"/>
    </location>
</feature>
<evidence type="ECO:0000313" key="3">
    <source>
        <dbReference type="EMBL" id="MEU8133178.1"/>
    </source>
</evidence>
<evidence type="ECO:0000256" key="2">
    <source>
        <dbReference type="SAM" id="Phobius"/>
    </source>
</evidence>
<feature type="compositionally biased region" description="Low complexity" evidence="1">
    <location>
        <begin position="209"/>
        <end position="226"/>
    </location>
</feature>
<feature type="compositionally biased region" description="Low complexity" evidence="1">
    <location>
        <begin position="267"/>
        <end position="284"/>
    </location>
</feature>
<proteinExistence type="predicted"/>
<protein>
    <recommendedName>
        <fullName evidence="5">Secreted protein</fullName>
    </recommendedName>
</protein>
<feature type="region of interest" description="Disordered" evidence="1">
    <location>
        <begin position="201"/>
        <end position="296"/>
    </location>
</feature>
<comment type="caution">
    <text evidence="3">The sequence shown here is derived from an EMBL/GenBank/DDBJ whole genome shotgun (WGS) entry which is preliminary data.</text>
</comment>